<name>A0A0A9GT03_ARUDO</name>
<reference evidence="2" key="1">
    <citation type="submission" date="2014-09" db="EMBL/GenBank/DDBJ databases">
        <authorList>
            <person name="Magalhaes I.L.F."/>
            <person name="Oliveira U."/>
            <person name="Santos F.R."/>
            <person name="Vidigal T.H.D.A."/>
            <person name="Brescovit A.D."/>
            <person name="Santos A.J."/>
        </authorList>
    </citation>
    <scope>NUCLEOTIDE SEQUENCE</scope>
    <source>
        <tissue evidence="2">Shoot tissue taken approximately 20 cm above the soil surface</tissue>
    </source>
</reference>
<dbReference type="EMBL" id="GBRH01170214">
    <property type="protein sequence ID" value="JAE27682.1"/>
    <property type="molecule type" value="Transcribed_RNA"/>
</dbReference>
<sequence length="35" mass="4153">MMIYAKARYKSAYTLIVIINSVYNHFCNTFGVWFS</sequence>
<feature type="transmembrane region" description="Helical" evidence="1">
    <location>
        <begin position="12"/>
        <end position="34"/>
    </location>
</feature>
<evidence type="ECO:0000256" key="1">
    <source>
        <dbReference type="SAM" id="Phobius"/>
    </source>
</evidence>
<keyword evidence="1" id="KW-0812">Transmembrane</keyword>
<organism evidence="2">
    <name type="scientific">Arundo donax</name>
    <name type="common">Giant reed</name>
    <name type="synonym">Donax arundinaceus</name>
    <dbReference type="NCBI Taxonomy" id="35708"/>
    <lineage>
        <taxon>Eukaryota</taxon>
        <taxon>Viridiplantae</taxon>
        <taxon>Streptophyta</taxon>
        <taxon>Embryophyta</taxon>
        <taxon>Tracheophyta</taxon>
        <taxon>Spermatophyta</taxon>
        <taxon>Magnoliopsida</taxon>
        <taxon>Liliopsida</taxon>
        <taxon>Poales</taxon>
        <taxon>Poaceae</taxon>
        <taxon>PACMAD clade</taxon>
        <taxon>Arundinoideae</taxon>
        <taxon>Arundineae</taxon>
        <taxon>Arundo</taxon>
    </lineage>
</organism>
<proteinExistence type="predicted"/>
<accession>A0A0A9GT03</accession>
<dbReference type="AlphaFoldDB" id="A0A0A9GT03"/>
<evidence type="ECO:0000313" key="2">
    <source>
        <dbReference type="EMBL" id="JAE27682.1"/>
    </source>
</evidence>
<reference evidence="2" key="2">
    <citation type="journal article" date="2015" name="Data Brief">
        <title>Shoot transcriptome of the giant reed, Arundo donax.</title>
        <authorList>
            <person name="Barrero R.A."/>
            <person name="Guerrero F.D."/>
            <person name="Moolhuijzen P."/>
            <person name="Goolsby J.A."/>
            <person name="Tidwell J."/>
            <person name="Bellgard S.E."/>
            <person name="Bellgard M.I."/>
        </authorList>
    </citation>
    <scope>NUCLEOTIDE SEQUENCE</scope>
    <source>
        <tissue evidence="2">Shoot tissue taken approximately 20 cm above the soil surface</tissue>
    </source>
</reference>
<keyword evidence="1" id="KW-1133">Transmembrane helix</keyword>
<protein>
    <submittedName>
        <fullName evidence="2">Uncharacterized protein</fullName>
    </submittedName>
</protein>
<keyword evidence="1" id="KW-0472">Membrane</keyword>